<dbReference type="SUPFAM" id="SSF51261">
    <property type="entry name" value="Duplicated hybrid motif"/>
    <property type="match status" value="1"/>
</dbReference>
<dbReference type="AlphaFoldDB" id="A0A7D7QSF1"/>
<dbReference type="GO" id="GO:0004222">
    <property type="term" value="F:metalloendopeptidase activity"/>
    <property type="evidence" value="ECO:0007669"/>
    <property type="project" value="TreeGrafter"/>
</dbReference>
<gene>
    <name evidence="3" type="ORF">H1R19_10120</name>
</gene>
<dbReference type="Pfam" id="PF01551">
    <property type="entry name" value="Peptidase_M23"/>
    <property type="match status" value="1"/>
</dbReference>
<dbReference type="KEGG" id="gji:H1R19_10120"/>
<accession>A0A7D7QSF1</accession>
<evidence type="ECO:0000313" key="4">
    <source>
        <dbReference type="Proteomes" id="UP000515663"/>
    </source>
</evidence>
<dbReference type="EMBL" id="CP059491">
    <property type="protein sequence ID" value="QMT03406.1"/>
    <property type="molecule type" value="Genomic_DNA"/>
</dbReference>
<dbReference type="Gene3D" id="2.70.70.10">
    <property type="entry name" value="Glucose Permease (Domain IIA)"/>
    <property type="match status" value="1"/>
</dbReference>
<proteinExistence type="predicted"/>
<protein>
    <submittedName>
        <fullName evidence="3">M23 family metallopeptidase</fullName>
    </submittedName>
</protein>
<dbReference type="PANTHER" id="PTHR21666:SF289">
    <property type="entry name" value="L-ALA--D-GLU ENDOPEPTIDASE"/>
    <property type="match status" value="1"/>
</dbReference>
<dbReference type="InterPro" id="IPR050570">
    <property type="entry name" value="Cell_wall_metabolism_enzyme"/>
</dbReference>
<organism evidence="3 4">
    <name type="scientific">Gordonia jinghuaiqii</name>
    <dbReference type="NCBI Taxonomy" id="2758710"/>
    <lineage>
        <taxon>Bacteria</taxon>
        <taxon>Bacillati</taxon>
        <taxon>Actinomycetota</taxon>
        <taxon>Actinomycetes</taxon>
        <taxon>Mycobacteriales</taxon>
        <taxon>Gordoniaceae</taxon>
        <taxon>Gordonia</taxon>
    </lineage>
</organism>
<sequence length="186" mass="19060">MPLFRSPPPYTTPIVAGLIVAALTASPGVTAGTAWARPPDYSAPLSPRPVVVTAFDAPAQRWQPGHRGVDLASAPGMPVLAAGAGRVRFEGNVAGRPVVSVQHPDGVITTYEPVEAGVEAGDHVSRGEVIGTVSAGHPGCPVLVCLHWGARRGSGRAAEYLDPLGLLGAVRVRLKPVGLEPVGPDP</sequence>
<dbReference type="InterPro" id="IPR016047">
    <property type="entry name" value="M23ase_b-sheet_dom"/>
</dbReference>
<name>A0A7D7QSF1_9ACTN</name>
<evidence type="ECO:0000313" key="3">
    <source>
        <dbReference type="EMBL" id="QMT03406.1"/>
    </source>
</evidence>
<dbReference type="Proteomes" id="UP000515663">
    <property type="component" value="Chromosome"/>
</dbReference>
<evidence type="ECO:0000259" key="2">
    <source>
        <dbReference type="Pfam" id="PF01551"/>
    </source>
</evidence>
<reference evidence="4" key="1">
    <citation type="submission" date="2020-07" db="EMBL/GenBank/DDBJ databases">
        <title>novel species isolated from the respiratory tract of Marmot.</title>
        <authorList>
            <person name="Zhang G."/>
        </authorList>
    </citation>
    <scope>NUCLEOTIDE SEQUENCE [LARGE SCALE GENOMIC DNA]</scope>
    <source>
        <strain evidence="4">686</strain>
    </source>
</reference>
<dbReference type="RefSeq" id="WP_219851330.1">
    <property type="nucleotide sequence ID" value="NZ_CP059491.1"/>
</dbReference>
<keyword evidence="1" id="KW-0732">Signal</keyword>
<feature type="domain" description="M23ase beta-sheet core" evidence="2">
    <location>
        <begin position="65"/>
        <end position="152"/>
    </location>
</feature>
<evidence type="ECO:0000256" key="1">
    <source>
        <dbReference type="ARBA" id="ARBA00022729"/>
    </source>
</evidence>
<dbReference type="InterPro" id="IPR011055">
    <property type="entry name" value="Dup_hybrid_motif"/>
</dbReference>
<dbReference type="CDD" id="cd12797">
    <property type="entry name" value="M23_peptidase"/>
    <property type="match status" value="1"/>
</dbReference>
<keyword evidence="4" id="KW-1185">Reference proteome</keyword>
<dbReference type="PANTHER" id="PTHR21666">
    <property type="entry name" value="PEPTIDASE-RELATED"/>
    <property type="match status" value="1"/>
</dbReference>